<comment type="caution">
    <text evidence="1">The sequence shown here is derived from an EMBL/GenBank/DDBJ whole genome shotgun (WGS) entry which is preliminary data.</text>
</comment>
<protein>
    <submittedName>
        <fullName evidence="1">Uncharacterized protein DUF4089</fullName>
    </submittedName>
</protein>
<dbReference type="AlphaFoldDB" id="A0A4R1IAF9"/>
<accession>A0A4R1IAF9</accession>
<evidence type="ECO:0000313" key="1">
    <source>
        <dbReference type="EMBL" id="TCK31243.1"/>
    </source>
</evidence>
<dbReference type="OrthoDB" id="7933911at2"/>
<proteinExistence type="predicted"/>
<sequence>MQAGDTIDGAAEISTTLGAFLDAGLKVAGLPLEPELRPRVLMHLETAVAMAALVTQFSLPDEAEPAPVYQP</sequence>
<name>A0A4R1IAF9_ANCAQ</name>
<reference evidence="1 2" key="1">
    <citation type="submission" date="2019-03" db="EMBL/GenBank/DDBJ databases">
        <title>Genomic Encyclopedia of Type Strains, Phase IV (KMG-IV): sequencing the most valuable type-strain genomes for metagenomic binning, comparative biology and taxonomic classification.</title>
        <authorList>
            <person name="Goeker M."/>
        </authorList>
    </citation>
    <scope>NUCLEOTIDE SEQUENCE [LARGE SCALE GENOMIC DNA]</scope>
    <source>
        <strain evidence="1 2">DSM 101</strain>
    </source>
</reference>
<dbReference type="RefSeq" id="WP_131834471.1">
    <property type="nucleotide sequence ID" value="NZ_SMFY01000001.1"/>
</dbReference>
<dbReference type="InterPro" id="IPR025148">
    <property type="entry name" value="AtzG-like"/>
</dbReference>
<keyword evidence="2" id="KW-1185">Reference proteome</keyword>
<dbReference type="Pfam" id="PF13318">
    <property type="entry name" value="AtzG-like"/>
    <property type="match status" value="1"/>
</dbReference>
<organism evidence="1 2">
    <name type="scientific">Ancylobacter aquaticus</name>
    <dbReference type="NCBI Taxonomy" id="100"/>
    <lineage>
        <taxon>Bacteria</taxon>
        <taxon>Pseudomonadati</taxon>
        <taxon>Pseudomonadota</taxon>
        <taxon>Alphaproteobacteria</taxon>
        <taxon>Hyphomicrobiales</taxon>
        <taxon>Xanthobacteraceae</taxon>
        <taxon>Ancylobacter</taxon>
    </lineage>
</organism>
<dbReference type="EMBL" id="SMFY01000001">
    <property type="protein sequence ID" value="TCK31243.1"/>
    <property type="molecule type" value="Genomic_DNA"/>
</dbReference>
<evidence type="ECO:0000313" key="2">
    <source>
        <dbReference type="Proteomes" id="UP000295030"/>
    </source>
</evidence>
<gene>
    <name evidence="1" type="ORF">EV667_1350</name>
</gene>
<dbReference type="Proteomes" id="UP000295030">
    <property type="component" value="Unassembled WGS sequence"/>
</dbReference>